<evidence type="ECO:0000313" key="3">
    <source>
        <dbReference type="EMBL" id="ABE37567.1"/>
    </source>
</evidence>
<dbReference type="InterPro" id="IPR027275">
    <property type="entry name" value="PRC-brl_dom"/>
</dbReference>
<sequence length="274" mass="29968">MSAGPNSSNAVSSQRLHIPIASVGPHTGKSQMTPVKILLMAAVISTVGMTHALAECEIADAKLEEAIQENPRFRGPANSQSVRDLRSLRDAAFTLRSYGRHEDCERLLANIRELIAGPPMGSLGDNDEEQADIQNSAREPKVRRGAAAGNRGKKDAKPLIRIDQLTPGLRTDEMIGAEVRSSDDKIVGEVRNIVFGTKDGRDYAIIASGGFFTTGKDSIVVPIRSLQVTQDRSSFFLPIAKDVMRTVPVMPDQDYNWLSDQAWRTQNDALFEQP</sequence>
<dbReference type="HOGENOM" id="CLU_1169950_0_0_5"/>
<dbReference type="Proteomes" id="UP000001818">
    <property type="component" value="Chromosome"/>
</dbReference>
<proteinExistence type="predicted"/>
<reference evidence="3 4" key="1">
    <citation type="submission" date="2006-03" db="EMBL/GenBank/DDBJ databases">
        <title>Complete sequence of Rhodopseudomonas palustris BisB5.</title>
        <authorList>
            <consortium name="US DOE Joint Genome Institute"/>
            <person name="Copeland A."/>
            <person name="Lucas S."/>
            <person name="Lapidus A."/>
            <person name="Barry K."/>
            <person name="Detter J.C."/>
            <person name="Glavina del Rio T."/>
            <person name="Hammon N."/>
            <person name="Israni S."/>
            <person name="Dalin E."/>
            <person name="Tice H."/>
            <person name="Pitluck S."/>
            <person name="Chain P."/>
            <person name="Malfatti S."/>
            <person name="Shin M."/>
            <person name="Vergez L."/>
            <person name="Schmutz J."/>
            <person name="Larimer F."/>
            <person name="Land M."/>
            <person name="Hauser L."/>
            <person name="Pelletier D.A."/>
            <person name="Kyrpides N."/>
            <person name="Lykidis A."/>
            <person name="Oda Y."/>
            <person name="Harwood C.S."/>
            <person name="Richardson P."/>
        </authorList>
    </citation>
    <scope>NUCLEOTIDE SEQUENCE [LARGE SCALE GENOMIC DNA]</scope>
    <source>
        <strain evidence="3 4">BisB5</strain>
    </source>
</reference>
<organism evidence="3 4">
    <name type="scientific">Rhodopseudomonas palustris (strain BisB5)</name>
    <dbReference type="NCBI Taxonomy" id="316057"/>
    <lineage>
        <taxon>Bacteria</taxon>
        <taxon>Pseudomonadati</taxon>
        <taxon>Pseudomonadota</taxon>
        <taxon>Alphaproteobacteria</taxon>
        <taxon>Hyphomicrobiales</taxon>
        <taxon>Nitrobacteraceae</taxon>
        <taxon>Rhodopseudomonas</taxon>
    </lineage>
</organism>
<dbReference type="STRING" id="316057.RPD_0329"/>
<dbReference type="Pfam" id="PF05239">
    <property type="entry name" value="PRC"/>
    <property type="match status" value="1"/>
</dbReference>
<dbReference type="KEGG" id="rpd:RPD_0329"/>
<evidence type="ECO:0000259" key="2">
    <source>
        <dbReference type="Pfam" id="PF05239"/>
    </source>
</evidence>
<dbReference type="Gene3D" id="2.30.30.240">
    <property type="entry name" value="PRC-barrel domain"/>
    <property type="match status" value="1"/>
</dbReference>
<accession>Q13EC2</accession>
<dbReference type="eggNOG" id="ENOG502Z8WR">
    <property type="taxonomic scope" value="Bacteria"/>
</dbReference>
<dbReference type="AlphaFoldDB" id="Q13EC2"/>
<protein>
    <submittedName>
        <fullName evidence="3">PRC-barrel</fullName>
    </submittedName>
</protein>
<dbReference type="EMBL" id="CP000283">
    <property type="protein sequence ID" value="ABE37567.1"/>
    <property type="molecule type" value="Genomic_DNA"/>
</dbReference>
<gene>
    <name evidence="3" type="ordered locus">RPD_0329</name>
</gene>
<feature type="domain" description="PRC-barrel" evidence="2">
    <location>
        <begin position="172"/>
        <end position="232"/>
    </location>
</feature>
<name>Q13EC2_RHOPS</name>
<evidence type="ECO:0000256" key="1">
    <source>
        <dbReference type="SAM" id="MobiDB-lite"/>
    </source>
</evidence>
<dbReference type="SUPFAM" id="SSF50346">
    <property type="entry name" value="PRC-barrel domain"/>
    <property type="match status" value="1"/>
</dbReference>
<evidence type="ECO:0000313" key="4">
    <source>
        <dbReference type="Proteomes" id="UP000001818"/>
    </source>
</evidence>
<dbReference type="InterPro" id="IPR011033">
    <property type="entry name" value="PRC_barrel-like_sf"/>
</dbReference>
<feature type="region of interest" description="Disordered" evidence="1">
    <location>
        <begin position="119"/>
        <end position="157"/>
    </location>
</feature>